<dbReference type="GO" id="GO:0051082">
    <property type="term" value="F:unfolded protein binding"/>
    <property type="evidence" value="ECO:0007669"/>
    <property type="project" value="InterPro"/>
</dbReference>
<keyword evidence="6" id="KW-1185">Reference proteome</keyword>
<proteinExistence type="inferred from homology"/>
<dbReference type="GO" id="GO:0005829">
    <property type="term" value="C:cytosol"/>
    <property type="evidence" value="ECO:0007669"/>
    <property type="project" value="TreeGrafter"/>
</dbReference>
<name>A0A8J3MBT2_9RHOB</name>
<evidence type="ECO:0000256" key="2">
    <source>
        <dbReference type="ARBA" id="ARBA00022729"/>
    </source>
</evidence>
<comment type="similarity">
    <text evidence="1">Belongs to the Skp family.</text>
</comment>
<dbReference type="SUPFAM" id="SSF111384">
    <property type="entry name" value="OmpH-like"/>
    <property type="match status" value="1"/>
</dbReference>
<dbReference type="Proteomes" id="UP000611500">
    <property type="component" value="Unassembled WGS sequence"/>
</dbReference>
<keyword evidence="2 4" id="KW-0732">Signal</keyword>
<accession>A0A8J3MBT2</accession>
<protein>
    <submittedName>
        <fullName evidence="5">Molecular chaperone Skp</fullName>
    </submittedName>
</protein>
<dbReference type="Pfam" id="PF03938">
    <property type="entry name" value="OmpH"/>
    <property type="match status" value="1"/>
</dbReference>
<feature type="signal peptide" evidence="4">
    <location>
        <begin position="1"/>
        <end position="21"/>
    </location>
</feature>
<keyword evidence="3" id="KW-0175">Coiled coil</keyword>
<feature type="chain" id="PRO_5035154962" evidence="4">
    <location>
        <begin position="22"/>
        <end position="195"/>
    </location>
</feature>
<dbReference type="SMART" id="SM00935">
    <property type="entry name" value="OmpH"/>
    <property type="match status" value="1"/>
</dbReference>
<comment type="caution">
    <text evidence="5">The sequence shown here is derived from an EMBL/GenBank/DDBJ whole genome shotgun (WGS) entry which is preliminary data.</text>
</comment>
<reference evidence="5" key="1">
    <citation type="journal article" date="2014" name="Int. J. Syst. Evol. Microbiol.">
        <title>Complete genome sequence of Corynebacterium casei LMG S-19264T (=DSM 44701T), isolated from a smear-ripened cheese.</title>
        <authorList>
            <consortium name="US DOE Joint Genome Institute (JGI-PGF)"/>
            <person name="Walter F."/>
            <person name="Albersmeier A."/>
            <person name="Kalinowski J."/>
            <person name="Ruckert C."/>
        </authorList>
    </citation>
    <scope>NUCLEOTIDE SEQUENCE</scope>
    <source>
        <strain evidence="5">CGMCC 1.7081</strain>
    </source>
</reference>
<evidence type="ECO:0000256" key="4">
    <source>
        <dbReference type="SAM" id="SignalP"/>
    </source>
</evidence>
<dbReference type="GO" id="GO:0050821">
    <property type="term" value="P:protein stabilization"/>
    <property type="evidence" value="ECO:0007669"/>
    <property type="project" value="TreeGrafter"/>
</dbReference>
<dbReference type="Gene3D" id="3.30.910.20">
    <property type="entry name" value="Skp domain"/>
    <property type="match status" value="1"/>
</dbReference>
<dbReference type="RefSeq" id="WP_154664319.1">
    <property type="nucleotide sequence ID" value="NZ_BNAP01000001.1"/>
</dbReference>
<dbReference type="InterPro" id="IPR024930">
    <property type="entry name" value="Skp_dom_sf"/>
</dbReference>
<evidence type="ECO:0000313" key="6">
    <source>
        <dbReference type="Proteomes" id="UP000611500"/>
    </source>
</evidence>
<evidence type="ECO:0000256" key="1">
    <source>
        <dbReference type="ARBA" id="ARBA00009091"/>
    </source>
</evidence>
<dbReference type="EMBL" id="BNAP01000001">
    <property type="protein sequence ID" value="GHG80663.1"/>
    <property type="molecule type" value="Genomic_DNA"/>
</dbReference>
<dbReference type="InterPro" id="IPR005632">
    <property type="entry name" value="Chaperone_Skp"/>
</dbReference>
<organism evidence="5 6">
    <name type="scientific">Pseudodonghicola xiamenensis</name>
    <dbReference type="NCBI Taxonomy" id="337702"/>
    <lineage>
        <taxon>Bacteria</taxon>
        <taxon>Pseudomonadati</taxon>
        <taxon>Pseudomonadota</taxon>
        <taxon>Alphaproteobacteria</taxon>
        <taxon>Rhodobacterales</taxon>
        <taxon>Paracoccaceae</taxon>
        <taxon>Pseudodonghicola</taxon>
    </lineage>
</organism>
<gene>
    <name evidence="5" type="ORF">GCM10010961_03990</name>
</gene>
<feature type="coiled-coil region" evidence="3">
    <location>
        <begin position="59"/>
        <end position="93"/>
    </location>
</feature>
<reference evidence="5" key="2">
    <citation type="submission" date="2020-09" db="EMBL/GenBank/DDBJ databases">
        <authorList>
            <person name="Sun Q."/>
            <person name="Zhou Y."/>
        </authorList>
    </citation>
    <scope>NUCLEOTIDE SEQUENCE</scope>
    <source>
        <strain evidence="5">CGMCC 1.7081</strain>
    </source>
</reference>
<sequence length="195" mass="20742">MTAAVLAAVFGFLAVSPQAGLAQQLGTPVAPVPEVPHSAILTLESDRLFSESAFGKRVASEIEAESAVLSAENRKMEAELTAEEKQLTERRRAMEPAAFRALADAFDQKVQNIRRTQDSKARALSQKADKARGDFLRAARPVFEALMQEAGASVILERSNVFLSANASDITDEAISRIDAAIGDGAAAANTGQDQ</sequence>
<dbReference type="PANTHER" id="PTHR35089:SF1">
    <property type="entry name" value="CHAPERONE PROTEIN SKP"/>
    <property type="match status" value="1"/>
</dbReference>
<evidence type="ECO:0000256" key="3">
    <source>
        <dbReference type="SAM" id="Coils"/>
    </source>
</evidence>
<dbReference type="AlphaFoldDB" id="A0A8J3MBT2"/>
<dbReference type="PANTHER" id="PTHR35089">
    <property type="entry name" value="CHAPERONE PROTEIN SKP"/>
    <property type="match status" value="1"/>
</dbReference>
<evidence type="ECO:0000313" key="5">
    <source>
        <dbReference type="EMBL" id="GHG80663.1"/>
    </source>
</evidence>